<dbReference type="InterPro" id="IPR035418">
    <property type="entry name" value="AraC-bd_2"/>
</dbReference>
<dbReference type="PANTHER" id="PTHR46796:SF6">
    <property type="entry name" value="ARAC SUBFAMILY"/>
    <property type="match status" value="1"/>
</dbReference>
<feature type="domain" description="HTH araC/xylS-type" evidence="4">
    <location>
        <begin position="207"/>
        <end position="308"/>
    </location>
</feature>
<keyword evidence="2" id="KW-0238">DNA-binding</keyword>
<dbReference type="Gene3D" id="1.10.10.60">
    <property type="entry name" value="Homeodomain-like"/>
    <property type="match status" value="1"/>
</dbReference>
<comment type="caution">
    <text evidence="5">The sequence shown here is derived from an EMBL/GenBank/DDBJ whole genome shotgun (WGS) entry which is preliminary data.</text>
</comment>
<dbReference type="Pfam" id="PF14525">
    <property type="entry name" value="AraC_binding_2"/>
    <property type="match status" value="1"/>
</dbReference>
<accession>A0ABT7A310</accession>
<name>A0ABT7A310_9ACTN</name>
<protein>
    <submittedName>
        <fullName evidence="5">Helix-turn-helix domain-containing protein</fullName>
    </submittedName>
</protein>
<keyword evidence="1" id="KW-0805">Transcription regulation</keyword>
<organism evidence="5 6">
    <name type="scientific">Streptomyces iconiensis</name>
    <dbReference type="NCBI Taxonomy" id="1384038"/>
    <lineage>
        <taxon>Bacteria</taxon>
        <taxon>Bacillati</taxon>
        <taxon>Actinomycetota</taxon>
        <taxon>Actinomycetes</taxon>
        <taxon>Kitasatosporales</taxon>
        <taxon>Streptomycetaceae</taxon>
        <taxon>Streptomyces</taxon>
    </lineage>
</organism>
<dbReference type="Pfam" id="PF12833">
    <property type="entry name" value="HTH_18"/>
    <property type="match status" value="1"/>
</dbReference>
<dbReference type="PROSITE" id="PS01124">
    <property type="entry name" value="HTH_ARAC_FAMILY_2"/>
    <property type="match status" value="1"/>
</dbReference>
<reference evidence="5 6" key="1">
    <citation type="submission" date="2023-05" db="EMBL/GenBank/DDBJ databases">
        <title>Streptantibioticus silvisoli sp. nov., acidotolerant actinomycetes 1 from pine litter.</title>
        <authorList>
            <person name="Swiecimska M."/>
            <person name="Golinska P."/>
            <person name="Sangal V."/>
            <person name="Wachnowicz B."/>
            <person name="Goodfellow M."/>
        </authorList>
    </citation>
    <scope>NUCLEOTIDE SEQUENCE [LARGE SCALE GENOMIC DNA]</scope>
    <source>
        <strain evidence="5 6">DSM 42109</strain>
    </source>
</reference>
<dbReference type="InterPro" id="IPR050204">
    <property type="entry name" value="AraC_XylS_family_regulators"/>
</dbReference>
<evidence type="ECO:0000313" key="6">
    <source>
        <dbReference type="Proteomes" id="UP001214441"/>
    </source>
</evidence>
<keyword evidence="6" id="KW-1185">Reference proteome</keyword>
<dbReference type="InterPro" id="IPR018060">
    <property type="entry name" value="HTH_AraC"/>
</dbReference>
<proteinExistence type="predicted"/>
<sequence>MSTETVTRAKRFEHGVHGMSRVFGGLDSRPVDRSSFHGVAVSGSVGSLWLTSIDAGPLSVRPSERRTAPEERDCYKVALQVSGTCVVEQDGAVDTLAPGDIAICDTSRPYAFTYGSDFRTVLMLLPRPLLPVRPEVMRGITGRRLTSEGGVGAVVRSFLRSLGTQSRACSGPAALSLMDGAVSLVTALVSERLAETAPPAPQEAMMTRLRGYIETRLPNPDLTPDAIAEAHGISRRYLFKLFAAEGLTVAGWIRTRRLERCARDLASPLSAGHPISMVAARWGLLDGRHFSRAFKSVYGETPRDFRRRALDEHAMER</sequence>
<evidence type="ECO:0000256" key="2">
    <source>
        <dbReference type="ARBA" id="ARBA00023125"/>
    </source>
</evidence>
<dbReference type="InterPro" id="IPR009057">
    <property type="entry name" value="Homeodomain-like_sf"/>
</dbReference>
<dbReference type="RefSeq" id="WP_274046422.1">
    <property type="nucleotide sequence ID" value="NZ_JANCPR020000032.1"/>
</dbReference>
<evidence type="ECO:0000259" key="4">
    <source>
        <dbReference type="PROSITE" id="PS01124"/>
    </source>
</evidence>
<evidence type="ECO:0000256" key="3">
    <source>
        <dbReference type="ARBA" id="ARBA00023163"/>
    </source>
</evidence>
<dbReference type="SUPFAM" id="SSF46689">
    <property type="entry name" value="Homeodomain-like"/>
    <property type="match status" value="1"/>
</dbReference>
<gene>
    <name evidence="5" type="ORF">NMN56_028005</name>
</gene>
<keyword evidence="3" id="KW-0804">Transcription</keyword>
<dbReference type="EMBL" id="JANCPR020000032">
    <property type="protein sequence ID" value="MDJ1135728.1"/>
    <property type="molecule type" value="Genomic_DNA"/>
</dbReference>
<evidence type="ECO:0000256" key="1">
    <source>
        <dbReference type="ARBA" id="ARBA00023015"/>
    </source>
</evidence>
<dbReference type="PANTHER" id="PTHR46796">
    <property type="entry name" value="HTH-TYPE TRANSCRIPTIONAL ACTIVATOR RHAS-RELATED"/>
    <property type="match status" value="1"/>
</dbReference>
<dbReference type="SMART" id="SM00342">
    <property type="entry name" value="HTH_ARAC"/>
    <property type="match status" value="1"/>
</dbReference>
<evidence type="ECO:0000313" key="5">
    <source>
        <dbReference type="EMBL" id="MDJ1135728.1"/>
    </source>
</evidence>
<dbReference type="Proteomes" id="UP001214441">
    <property type="component" value="Unassembled WGS sequence"/>
</dbReference>